<organism evidence="1 2">
    <name type="scientific">Deinococcus indicus</name>
    <dbReference type="NCBI Taxonomy" id="223556"/>
    <lineage>
        <taxon>Bacteria</taxon>
        <taxon>Thermotogati</taxon>
        <taxon>Deinococcota</taxon>
        <taxon>Deinococci</taxon>
        <taxon>Deinococcales</taxon>
        <taxon>Deinococcaceae</taxon>
        <taxon>Deinococcus</taxon>
    </lineage>
</organism>
<comment type="caution">
    <text evidence="1">The sequence shown here is derived from an EMBL/GenBank/DDBJ whole genome shotgun (WGS) entry which is preliminary data.</text>
</comment>
<dbReference type="RefSeq" id="WP_172418001.1">
    <property type="nucleotide sequence ID" value="NZ_NHMK01000011.1"/>
</dbReference>
<protein>
    <recommendedName>
        <fullName evidence="3">Phage portal protein</fullName>
    </recommendedName>
</protein>
<keyword evidence="2" id="KW-1185">Reference proteome</keyword>
<evidence type="ECO:0000313" key="1">
    <source>
        <dbReference type="EMBL" id="OWL96535.1"/>
    </source>
</evidence>
<name>A0A2D0A810_9DEIO</name>
<dbReference type="EMBL" id="NHMK01000011">
    <property type="protein sequence ID" value="OWL96535.1"/>
    <property type="molecule type" value="Genomic_DNA"/>
</dbReference>
<evidence type="ECO:0008006" key="3">
    <source>
        <dbReference type="Google" id="ProtNLM"/>
    </source>
</evidence>
<evidence type="ECO:0000313" key="2">
    <source>
        <dbReference type="Proteomes" id="UP000197208"/>
    </source>
</evidence>
<dbReference type="Proteomes" id="UP000197208">
    <property type="component" value="Unassembled WGS sequence"/>
</dbReference>
<accession>A0A2D0A810</accession>
<reference evidence="1 2" key="1">
    <citation type="submission" date="2017-05" db="EMBL/GenBank/DDBJ databases">
        <title>De novo genome assembly of Deniococcus indicus strain DR1.</title>
        <authorList>
            <person name="Chauhan D."/>
            <person name="Yennamalli R.M."/>
            <person name="Priyadarshini R."/>
        </authorList>
    </citation>
    <scope>NUCLEOTIDE SEQUENCE [LARGE SCALE GENOMIC DNA]</scope>
    <source>
        <strain evidence="1 2">DR1</strain>
    </source>
</reference>
<dbReference type="AlphaFoldDB" id="A0A2D0A810"/>
<proteinExistence type="predicted"/>
<sequence length="445" mass="48986">MDTAQLNALIAGQMTDMAAAWTMETAARSAISGKGVDRIVNDLFPGVDSKLLASNRDIPNFLQQGTSRYVRAMTRGELNWEYEGEGDAPDKGHPGTDLTARGRNLVQDATVDALVSGKFAFWPHVRADGKRRLTALSGFLWPVYESGDVNEIAALVQVTSYRLGDKTVYDVRRYSPGLLEVFSALDDWQKFMGAPAQTFEQRHALDRLPVAFRIVGRDADREPEGIAQTALPAYRRYVKFAVLLAFIATRGGFEERVVKSDYLSKLATDNPRHPLVLDLKRVGVNMIRLMDAGATYERLDPVVLGEYREQETAARSDVRDAMNMPDTGGDLSGEALAEKREAYTESVESIAGSVADALTEAHELGAALPGSDLRPGWRVTLEPRFTRDVAVERKQLLEEYKAGLPRSVWFSGLQSLGMSQITQAHIDAALEAEEADTIPTPPSRP</sequence>
<gene>
    <name evidence="1" type="ORF">CBQ26_09160</name>
</gene>